<feature type="transmembrane region" description="Helical" evidence="1">
    <location>
        <begin position="88"/>
        <end position="107"/>
    </location>
</feature>
<sequence length="312" mass="33308">MRLASLRAQLRPGNGLAIGLVILSSLLYSLGYALSKQLIQAWHFNAMQLFVLRSILVLAGISAMPLVGARPPSLARVLSPPHPWLQRLTALTLVISAVLATIGYGYLPVTTATAFSFLAPLLATAMAAVFLREKVSVQRWIAIAVGFAGVIVIVHPGGRNQGQSAHLIGIVAAFGSATLYAMQQMLIRRARDSMTTMDVMAQAAVVGLVLLVWFMPFVWRPVPTSALLLIVAAAATQTGGLLTIAAAIRIGQISQLAPWQYGGMVWAMLLDLFMFGHTPGLVALIGAAMIVAGGLLSQFRLQGFSRLVRMRS</sequence>
<dbReference type="GO" id="GO:0016020">
    <property type="term" value="C:membrane"/>
    <property type="evidence" value="ECO:0007669"/>
    <property type="project" value="InterPro"/>
</dbReference>
<evidence type="ECO:0000259" key="2">
    <source>
        <dbReference type="Pfam" id="PF00892"/>
    </source>
</evidence>
<feature type="domain" description="EamA" evidence="2">
    <location>
        <begin position="168"/>
        <end position="296"/>
    </location>
</feature>
<dbReference type="AlphaFoldDB" id="A0A963Z002"/>
<feature type="transmembrane region" description="Helical" evidence="1">
    <location>
        <begin position="113"/>
        <end position="131"/>
    </location>
</feature>
<accession>A0A963Z002</accession>
<dbReference type="PANTHER" id="PTHR22911">
    <property type="entry name" value="ACYL-MALONYL CONDENSING ENZYME-RELATED"/>
    <property type="match status" value="1"/>
</dbReference>
<dbReference type="Pfam" id="PF00892">
    <property type="entry name" value="EamA"/>
    <property type="match status" value="2"/>
</dbReference>
<keyword evidence="4" id="KW-1185">Reference proteome</keyword>
<feature type="transmembrane region" description="Helical" evidence="1">
    <location>
        <begin position="12"/>
        <end position="34"/>
    </location>
</feature>
<dbReference type="RefSeq" id="WP_227305915.1">
    <property type="nucleotide sequence ID" value="NZ_JAESVA010000001.1"/>
</dbReference>
<feature type="transmembrane region" description="Helical" evidence="1">
    <location>
        <begin position="140"/>
        <end position="158"/>
    </location>
</feature>
<dbReference type="InterPro" id="IPR000620">
    <property type="entry name" value="EamA_dom"/>
</dbReference>
<keyword evidence="1" id="KW-0812">Transmembrane</keyword>
<name>A0A963Z002_9PROT</name>
<dbReference type="Proteomes" id="UP000721844">
    <property type="component" value="Unassembled WGS sequence"/>
</dbReference>
<organism evidence="3 4">
    <name type="scientific">Acidisoma cellulosilyticum</name>
    <dbReference type="NCBI Taxonomy" id="2802395"/>
    <lineage>
        <taxon>Bacteria</taxon>
        <taxon>Pseudomonadati</taxon>
        <taxon>Pseudomonadota</taxon>
        <taxon>Alphaproteobacteria</taxon>
        <taxon>Acetobacterales</taxon>
        <taxon>Acidocellaceae</taxon>
        <taxon>Acidisoma</taxon>
    </lineage>
</organism>
<feature type="transmembrane region" description="Helical" evidence="1">
    <location>
        <begin position="46"/>
        <end position="67"/>
    </location>
</feature>
<protein>
    <submittedName>
        <fullName evidence="3">DMT family transporter</fullName>
    </submittedName>
</protein>
<feature type="transmembrane region" description="Helical" evidence="1">
    <location>
        <begin position="225"/>
        <end position="247"/>
    </location>
</feature>
<evidence type="ECO:0000313" key="3">
    <source>
        <dbReference type="EMBL" id="MCB8879323.1"/>
    </source>
</evidence>
<evidence type="ECO:0000313" key="4">
    <source>
        <dbReference type="Proteomes" id="UP000721844"/>
    </source>
</evidence>
<feature type="transmembrane region" description="Helical" evidence="1">
    <location>
        <begin position="164"/>
        <end position="187"/>
    </location>
</feature>
<proteinExistence type="predicted"/>
<reference evidence="3 4" key="1">
    <citation type="journal article" date="2021" name="Microorganisms">
        <title>Acidisoma silvae sp. nov. and Acidisomacellulosilytica sp. nov., Two Acidophilic Bacteria Isolated from Decaying Wood, Hydrolyzing Cellulose and Producing Poly-3-hydroxybutyrate.</title>
        <authorList>
            <person name="Mieszkin S."/>
            <person name="Pouder E."/>
            <person name="Uroz S."/>
            <person name="Simon-Colin C."/>
            <person name="Alain K."/>
        </authorList>
    </citation>
    <scope>NUCLEOTIDE SEQUENCE [LARGE SCALE GENOMIC DNA]</scope>
    <source>
        <strain evidence="3 4">HW T5.17</strain>
    </source>
</reference>
<dbReference type="SUPFAM" id="SSF103481">
    <property type="entry name" value="Multidrug resistance efflux transporter EmrE"/>
    <property type="match status" value="2"/>
</dbReference>
<gene>
    <name evidence="3" type="ORF">ACELLULO517_03690</name>
</gene>
<dbReference type="Gene3D" id="1.10.3730.20">
    <property type="match status" value="1"/>
</dbReference>
<keyword evidence="1" id="KW-0472">Membrane</keyword>
<dbReference type="InterPro" id="IPR037185">
    <property type="entry name" value="EmrE-like"/>
</dbReference>
<dbReference type="EMBL" id="JAESVA010000001">
    <property type="protein sequence ID" value="MCB8879323.1"/>
    <property type="molecule type" value="Genomic_DNA"/>
</dbReference>
<keyword evidence="1" id="KW-1133">Transmembrane helix</keyword>
<dbReference type="PANTHER" id="PTHR22911:SF103">
    <property type="entry name" value="BLR2811 PROTEIN"/>
    <property type="match status" value="1"/>
</dbReference>
<evidence type="ECO:0000256" key="1">
    <source>
        <dbReference type="SAM" id="Phobius"/>
    </source>
</evidence>
<feature type="transmembrane region" description="Helical" evidence="1">
    <location>
        <begin position="281"/>
        <end position="301"/>
    </location>
</feature>
<feature type="transmembrane region" description="Helical" evidence="1">
    <location>
        <begin position="199"/>
        <end position="219"/>
    </location>
</feature>
<feature type="domain" description="EamA" evidence="2">
    <location>
        <begin position="17"/>
        <end position="154"/>
    </location>
</feature>
<comment type="caution">
    <text evidence="3">The sequence shown here is derived from an EMBL/GenBank/DDBJ whole genome shotgun (WGS) entry which is preliminary data.</text>
</comment>